<dbReference type="GO" id="GO:0044569">
    <property type="term" value="C:[Ni-Fe] hydrogenase complex"/>
    <property type="evidence" value="ECO:0007669"/>
    <property type="project" value="TreeGrafter"/>
</dbReference>
<dbReference type="EMBL" id="CABP01000183">
    <property type="protein sequence ID" value="CBI06495.1"/>
    <property type="molecule type" value="Genomic_DNA"/>
</dbReference>
<dbReference type="GO" id="GO:0008901">
    <property type="term" value="F:ferredoxin hydrogenase activity"/>
    <property type="evidence" value="ECO:0007669"/>
    <property type="project" value="InterPro"/>
</dbReference>
<protein>
    <recommendedName>
        <fullName evidence="4">Hydrogenase (NiFe) small subunit HydA</fullName>
    </recommendedName>
</protein>
<dbReference type="PROSITE" id="PS51318">
    <property type="entry name" value="TAT"/>
    <property type="match status" value="1"/>
</dbReference>
<dbReference type="InterPro" id="IPR019546">
    <property type="entry name" value="TAT_signal_bac_arc"/>
</dbReference>
<dbReference type="Gene3D" id="3.40.50.700">
    <property type="entry name" value="NADH:ubiquinone oxidoreductase-like, 20kDa subunit"/>
    <property type="match status" value="1"/>
</dbReference>
<dbReference type="SUPFAM" id="SSF56770">
    <property type="entry name" value="HydA/Nqo6-like"/>
    <property type="match status" value="1"/>
</dbReference>
<dbReference type="PANTHER" id="PTHR30013:SF7">
    <property type="entry name" value="HYDROGENASE-2 SMALL CHAIN"/>
    <property type="match status" value="1"/>
</dbReference>
<reference evidence="3" key="1">
    <citation type="submission" date="2009-10" db="EMBL/GenBank/DDBJ databases">
        <title>Diversity of trophic interactions inside an arsenic-rich microbial ecosystem.</title>
        <authorList>
            <person name="Bertin P.N."/>
            <person name="Heinrich-Salmeron A."/>
            <person name="Pelletier E."/>
            <person name="Goulhen-Chollet F."/>
            <person name="Arsene-Ploetze F."/>
            <person name="Gallien S."/>
            <person name="Calteau A."/>
            <person name="Vallenet D."/>
            <person name="Casiot C."/>
            <person name="Chane-Woon-Ming B."/>
            <person name="Giloteaux L."/>
            <person name="Barakat M."/>
            <person name="Bonnefoy V."/>
            <person name="Bruneel O."/>
            <person name="Chandler M."/>
            <person name="Cleiss J."/>
            <person name="Duran R."/>
            <person name="Elbaz-Poulichet F."/>
            <person name="Fonknechten N."/>
            <person name="Lauga B."/>
            <person name="Mornico D."/>
            <person name="Ortet P."/>
            <person name="Schaeffer C."/>
            <person name="Siguier P."/>
            <person name="Alexander Thil Smith A."/>
            <person name="Van Dorsselaer A."/>
            <person name="Weissenbach J."/>
            <person name="Medigue C."/>
            <person name="Le Paslier D."/>
        </authorList>
    </citation>
    <scope>NUCLEOTIDE SEQUENCE</scope>
</reference>
<dbReference type="InterPro" id="IPR006311">
    <property type="entry name" value="TAT_signal"/>
</dbReference>
<organism evidence="3">
    <name type="scientific">mine drainage metagenome</name>
    <dbReference type="NCBI Taxonomy" id="410659"/>
    <lineage>
        <taxon>unclassified sequences</taxon>
        <taxon>metagenomes</taxon>
        <taxon>ecological metagenomes</taxon>
    </lineage>
</organism>
<dbReference type="GO" id="GO:0009055">
    <property type="term" value="F:electron transfer activity"/>
    <property type="evidence" value="ECO:0007669"/>
    <property type="project" value="TreeGrafter"/>
</dbReference>
<evidence type="ECO:0000313" key="3">
    <source>
        <dbReference type="EMBL" id="CBI06495.1"/>
    </source>
</evidence>
<keyword evidence="1" id="KW-0560">Oxidoreductase</keyword>
<dbReference type="AlphaFoldDB" id="E6QGY1"/>
<evidence type="ECO:0008006" key="4">
    <source>
        <dbReference type="Google" id="ProtNLM"/>
    </source>
</evidence>
<dbReference type="InterPro" id="IPR001821">
    <property type="entry name" value="NiFe_hydrogenase_ssu"/>
</dbReference>
<feature type="region of interest" description="Disordered" evidence="2">
    <location>
        <begin position="135"/>
        <end position="198"/>
    </location>
</feature>
<comment type="caution">
    <text evidence="3">The sequence shown here is derived from an EMBL/GenBank/DDBJ whole genome shotgun (WGS) entry which is preliminary data.</text>
</comment>
<sequence length="198" mass="21302">MDETILDAFRQNGLSRRAFLKFCAATASLLALPPAAAAAMAEKLASTPRPTVIYLSYQECTGCLESMTRSFSPTIEHLMFNNISLAFNDTLQAAAGEAAEAARKEAMRKAWASTSSSWTGPCPWERAAPTAWQRAKAPSTTCAMPPRGRRPSSPWGLAPPSAACPTRRPIQPARCRFPRSSATAPSSTSLAVRPFPRS</sequence>
<dbReference type="GO" id="GO:0009061">
    <property type="term" value="P:anaerobic respiration"/>
    <property type="evidence" value="ECO:0007669"/>
    <property type="project" value="TreeGrafter"/>
</dbReference>
<dbReference type="NCBIfam" id="TIGR01409">
    <property type="entry name" value="TAT_signal_seq"/>
    <property type="match status" value="1"/>
</dbReference>
<dbReference type="GO" id="GO:0009375">
    <property type="term" value="C:ferredoxin hydrogenase complex"/>
    <property type="evidence" value="ECO:0007669"/>
    <property type="project" value="InterPro"/>
</dbReference>
<evidence type="ECO:0000256" key="1">
    <source>
        <dbReference type="ARBA" id="ARBA00023002"/>
    </source>
</evidence>
<name>E6QGY1_9ZZZZ</name>
<gene>
    <name evidence="3" type="ORF">CARN5_3271</name>
</gene>
<accession>E6QGY1</accession>
<dbReference type="GO" id="GO:0051536">
    <property type="term" value="F:iron-sulfur cluster binding"/>
    <property type="evidence" value="ECO:0007669"/>
    <property type="project" value="InterPro"/>
</dbReference>
<feature type="compositionally biased region" description="Low complexity" evidence="2">
    <location>
        <begin position="178"/>
        <end position="189"/>
    </location>
</feature>
<dbReference type="PANTHER" id="PTHR30013">
    <property type="entry name" value="NIFE / NIFESE HYDROGENASE SMALL SUBUNIT FAMILY MEMBER"/>
    <property type="match status" value="1"/>
</dbReference>
<dbReference type="PRINTS" id="PR00614">
    <property type="entry name" value="NIHGNASESMLL"/>
</dbReference>
<proteinExistence type="predicted"/>
<dbReference type="GO" id="GO:0016020">
    <property type="term" value="C:membrane"/>
    <property type="evidence" value="ECO:0007669"/>
    <property type="project" value="TreeGrafter"/>
</dbReference>
<dbReference type="InterPro" id="IPR037024">
    <property type="entry name" value="NiFe_Hase_small_N_sf"/>
</dbReference>
<evidence type="ECO:0000256" key="2">
    <source>
        <dbReference type="SAM" id="MobiDB-lite"/>
    </source>
</evidence>